<feature type="compositionally biased region" description="Basic and acidic residues" evidence="1">
    <location>
        <begin position="48"/>
        <end position="59"/>
    </location>
</feature>
<proteinExistence type="predicted"/>
<name>A0A5B2V988_9HYPH</name>
<dbReference type="OrthoDB" id="9802385at2"/>
<feature type="compositionally biased region" description="Basic residues" evidence="1">
    <location>
        <begin position="90"/>
        <end position="99"/>
    </location>
</feature>
<feature type="region of interest" description="Disordered" evidence="1">
    <location>
        <begin position="48"/>
        <end position="69"/>
    </location>
</feature>
<protein>
    <submittedName>
        <fullName evidence="2">Uncharacterized protein</fullName>
    </submittedName>
</protein>
<accession>A0A5B2V988</accession>
<sequence>MTSTLNRAIAIAAEAHAGQVDKAGAPYILNPLRVMMRLTANDERIVKAPDHDSRFDPARPARAASHGQPCRRPCAVLHHGWGLLAPPPPRRVRRDRHGRPCTGAG</sequence>
<dbReference type="Proteomes" id="UP000323142">
    <property type="component" value="Unassembled WGS sequence"/>
</dbReference>
<feature type="region of interest" description="Disordered" evidence="1">
    <location>
        <begin position="85"/>
        <end position="105"/>
    </location>
</feature>
<comment type="caution">
    <text evidence="2">The sequence shown here is derived from an EMBL/GenBank/DDBJ whole genome shotgun (WGS) entry which is preliminary data.</text>
</comment>
<gene>
    <name evidence="2" type="ORF">F0L46_18890</name>
</gene>
<evidence type="ECO:0000313" key="3">
    <source>
        <dbReference type="Proteomes" id="UP000323142"/>
    </source>
</evidence>
<dbReference type="SUPFAM" id="SSF109604">
    <property type="entry name" value="HD-domain/PDEase-like"/>
    <property type="match status" value="1"/>
</dbReference>
<reference evidence="2 3" key="1">
    <citation type="submission" date="2019-09" db="EMBL/GenBank/DDBJ databases">
        <title>Salinarimonas rosea gen. nov., sp. nov., a new member of the a-2 subgroup of the Proteobacteria.</title>
        <authorList>
            <person name="Liu J."/>
        </authorList>
    </citation>
    <scope>NUCLEOTIDE SEQUENCE [LARGE SCALE GENOMIC DNA]</scope>
    <source>
        <strain evidence="2 3">BN140002</strain>
    </source>
</reference>
<keyword evidence="3" id="KW-1185">Reference proteome</keyword>
<evidence type="ECO:0000313" key="2">
    <source>
        <dbReference type="EMBL" id="KAA2235571.1"/>
    </source>
</evidence>
<evidence type="ECO:0000256" key="1">
    <source>
        <dbReference type="SAM" id="MobiDB-lite"/>
    </source>
</evidence>
<dbReference type="EMBL" id="VUOA01000034">
    <property type="protein sequence ID" value="KAA2235571.1"/>
    <property type="molecule type" value="Genomic_DNA"/>
</dbReference>
<dbReference type="Gene3D" id="1.10.3210.10">
    <property type="entry name" value="Hypothetical protein af1432"/>
    <property type="match status" value="1"/>
</dbReference>
<organism evidence="2 3">
    <name type="scientific">Salinarimonas soli</name>
    <dbReference type="NCBI Taxonomy" id="1638099"/>
    <lineage>
        <taxon>Bacteria</taxon>
        <taxon>Pseudomonadati</taxon>
        <taxon>Pseudomonadota</taxon>
        <taxon>Alphaproteobacteria</taxon>
        <taxon>Hyphomicrobiales</taxon>
        <taxon>Salinarimonadaceae</taxon>
        <taxon>Salinarimonas</taxon>
    </lineage>
</organism>
<dbReference type="AlphaFoldDB" id="A0A5B2V988"/>
<reference evidence="2 3" key="2">
    <citation type="submission" date="2019-09" db="EMBL/GenBank/DDBJ databases">
        <authorList>
            <person name="Jin C."/>
        </authorList>
    </citation>
    <scope>NUCLEOTIDE SEQUENCE [LARGE SCALE GENOMIC DNA]</scope>
    <source>
        <strain evidence="2 3">BN140002</strain>
    </source>
</reference>